<gene>
    <name evidence="1" type="ORF">PB1_12429</name>
</gene>
<evidence type="ECO:0000313" key="1">
    <source>
        <dbReference type="EMBL" id="EIJ78366.1"/>
    </source>
</evidence>
<dbReference type="STRING" id="997296.PB1_12429"/>
<proteinExistence type="predicted"/>
<reference evidence="1 2" key="1">
    <citation type="journal article" date="2012" name="Appl. Environ. Microbiol.">
        <title>Genome Sequence of Thermotolerant Bacillus methanolicus: Features and Regulation Related to Methylotrophy and Production of L-Lysine and L-Glutamate from Methanol.</title>
        <authorList>
            <person name="Heggeset T.M."/>
            <person name="Krog A."/>
            <person name="Balzer S."/>
            <person name="Wentzel A."/>
            <person name="Ellingsen T.E."/>
            <person name="Brautaset T."/>
        </authorList>
    </citation>
    <scope>NUCLEOTIDE SEQUENCE [LARGE SCALE GENOMIC DNA]</scope>
    <source>
        <strain evidence="1 2">PB1</strain>
    </source>
</reference>
<dbReference type="Proteomes" id="UP000010523">
    <property type="component" value="Unassembled WGS sequence"/>
</dbReference>
<comment type="caution">
    <text evidence="1">The sequence shown here is derived from an EMBL/GenBank/DDBJ whole genome shotgun (WGS) entry which is preliminary data.</text>
</comment>
<accession>I3DVU5</accession>
<protein>
    <submittedName>
        <fullName evidence="1">Uncharacterized protein</fullName>
    </submittedName>
</protein>
<dbReference type="EMBL" id="AFEU01000003">
    <property type="protein sequence ID" value="EIJ78366.1"/>
    <property type="molecule type" value="Genomic_DNA"/>
</dbReference>
<name>I3DVU5_BACMT</name>
<keyword evidence="2" id="KW-1185">Reference proteome</keyword>
<evidence type="ECO:0000313" key="2">
    <source>
        <dbReference type="Proteomes" id="UP000010523"/>
    </source>
</evidence>
<organism evidence="1 2">
    <name type="scientific">Bacillus methanolicus PB1</name>
    <dbReference type="NCBI Taxonomy" id="997296"/>
    <lineage>
        <taxon>Bacteria</taxon>
        <taxon>Bacillati</taxon>
        <taxon>Bacillota</taxon>
        <taxon>Bacilli</taxon>
        <taxon>Bacillales</taxon>
        <taxon>Bacillaceae</taxon>
        <taxon>Bacillus</taxon>
    </lineage>
</organism>
<dbReference type="AlphaFoldDB" id="I3DVU5"/>
<dbReference type="PATRIC" id="fig|997296.3.peg.2620"/>
<sequence>MENIQPLDRDAIAKGRKYCFGSLLILQQFN</sequence>